<feature type="region of interest" description="Disordered" evidence="1">
    <location>
        <begin position="194"/>
        <end position="264"/>
    </location>
</feature>
<evidence type="ECO:0000313" key="2">
    <source>
        <dbReference type="EMBL" id="MFD2797924.1"/>
    </source>
</evidence>
<sequence>MAVESPGSPGAAVLLMRSGRIDEEDWTAALRAGARDRPPQEELVARGRVGSTELRVVALMAAQDAAFATVTGTVEGYTIDHGEPDVALPISDGVEPEWLLEQTTRRLSALASLRTPVSPHRERVSATTSETGGLTAIRQEILARADGRRTARDIAFLISRSVYPVTIEISRMLAEGLVEHAKPATVVAPGSLRALQPRVPKPSAPVPTPPEQLPRRERGARGPDEPPTRSGSGRHRLFGRLRARPTGEARNPAGESSSNEKGNA</sequence>
<organism evidence="2 3">
    <name type="scientific">Prauserella oleivorans</name>
    <dbReference type="NCBI Taxonomy" id="1478153"/>
    <lineage>
        <taxon>Bacteria</taxon>
        <taxon>Bacillati</taxon>
        <taxon>Actinomycetota</taxon>
        <taxon>Actinomycetes</taxon>
        <taxon>Pseudonocardiales</taxon>
        <taxon>Pseudonocardiaceae</taxon>
        <taxon>Prauserella</taxon>
    </lineage>
</organism>
<reference evidence="3" key="1">
    <citation type="journal article" date="2019" name="Int. J. Syst. Evol. Microbiol.">
        <title>The Global Catalogue of Microorganisms (GCM) 10K type strain sequencing project: providing services to taxonomists for standard genome sequencing and annotation.</title>
        <authorList>
            <consortium name="The Broad Institute Genomics Platform"/>
            <consortium name="The Broad Institute Genome Sequencing Center for Infectious Disease"/>
            <person name="Wu L."/>
            <person name="Ma J."/>
        </authorList>
    </citation>
    <scope>NUCLEOTIDE SEQUENCE [LARGE SCALE GENOMIC DNA]</scope>
    <source>
        <strain evidence="3">IBRC-M 10906</strain>
    </source>
</reference>
<dbReference type="RefSeq" id="WP_377387333.1">
    <property type="nucleotide sequence ID" value="NZ_JBHSAN010000008.1"/>
</dbReference>
<evidence type="ECO:0000313" key="3">
    <source>
        <dbReference type="Proteomes" id="UP001597478"/>
    </source>
</evidence>
<accession>A0ABW5W417</accession>
<feature type="compositionally biased region" description="Basic and acidic residues" evidence="1">
    <location>
        <begin position="213"/>
        <end position="227"/>
    </location>
</feature>
<proteinExistence type="predicted"/>
<name>A0ABW5W417_9PSEU</name>
<dbReference type="EMBL" id="JBHUOF010000001">
    <property type="protein sequence ID" value="MFD2797924.1"/>
    <property type="molecule type" value="Genomic_DNA"/>
</dbReference>
<feature type="compositionally biased region" description="Polar residues" evidence="1">
    <location>
        <begin position="254"/>
        <end position="264"/>
    </location>
</feature>
<comment type="caution">
    <text evidence="2">The sequence shown here is derived from an EMBL/GenBank/DDBJ whole genome shotgun (WGS) entry which is preliminary data.</text>
</comment>
<feature type="compositionally biased region" description="Pro residues" evidence="1">
    <location>
        <begin position="199"/>
        <end position="212"/>
    </location>
</feature>
<feature type="compositionally biased region" description="Basic residues" evidence="1">
    <location>
        <begin position="232"/>
        <end position="243"/>
    </location>
</feature>
<protein>
    <submittedName>
        <fullName evidence="2">Uncharacterized protein</fullName>
    </submittedName>
</protein>
<evidence type="ECO:0000256" key="1">
    <source>
        <dbReference type="SAM" id="MobiDB-lite"/>
    </source>
</evidence>
<dbReference type="Proteomes" id="UP001597478">
    <property type="component" value="Unassembled WGS sequence"/>
</dbReference>
<gene>
    <name evidence="2" type="ORF">ACFS2C_00770</name>
</gene>
<keyword evidence="3" id="KW-1185">Reference proteome</keyword>